<proteinExistence type="predicted"/>
<accession>A0A0E9T030</accession>
<keyword evidence="1" id="KW-0472">Membrane</keyword>
<evidence type="ECO:0000313" key="2">
    <source>
        <dbReference type="EMBL" id="JAH46265.1"/>
    </source>
</evidence>
<name>A0A0E9T030_ANGAN</name>
<dbReference type="EMBL" id="GBXM01062312">
    <property type="protein sequence ID" value="JAH46265.1"/>
    <property type="molecule type" value="Transcribed_RNA"/>
</dbReference>
<reference evidence="2" key="1">
    <citation type="submission" date="2014-11" db="EMBL/GenBank/DDBJ databases">
        <authorList>
            <person name="Amaro Gonzalez C."/>
        </authorList>
    </citation>
    <scope>NUCLEOTIDE SEQUENCE</scope>
</reference>
<dbReference type="AlphaFoldDB" id="A0A0E9T030"/>
<keyword evidence="1" id="KW-1133">Transmembrane helix</keyword>
<sequence>MSITDLPSVIYCLVLCAKFNYITVVPGSFQRIMKKKLI</sequence>
<evidence type="ECO:0000256" key="1">
    <source>
        <dbReference type="SAM" id="Phobius"/>
    </source>
</evidence>
<protein>
    <submittedName>
        <fullName evidence="2">Uncharacterized protein</fullName>
    </submittedName>
</protein>
<organism evidence="2">
    <name type="scientific">Anguilla anguilla</name>
    <name type="common">European freshwater eel</name>
    <name type="synonym">Muraena anguilla</name>
    <dbReference type="NCBI Taxonomy" id="7936"/>
    <lineage>
        <taxon>Eukaryota</taxon>
        <taxon>Metazoa</taxon>
        <taxon>Chordata</taxon>
        <taxon>Craniata</taxon>
        <taxon>Vertebrata</taxon>
        <taxon>Euteleostomi</taxon>
        <taxon>Actinopterygii</taxon>
        <taxon>Neopterygii</taxon>
        <taxon>Teleostei</taxon>
        <taxon>Anguilliformes</taxon>
        <taxon>Anguillidae</taxon>
        <taxon>Anguilla</taxon>
    </lineage>
</organism>
<feature type="transmembrane region" description="Helical" evidence="1">
    <location>
        <begin position="6"/>
        <end position="29"/>
    </location>
</feature>
<reference evidence="2" key="2">
    <citation type="journal article" date="2015" name="Fish Shellfish Immunol.">
        <title>Early steps in the European eel (Anguilla anguilla)-Vibrio vulnificus interaction in the gills: Role of the RtxA13 toxin.</title>
        <authorList>
            <person name="Callol A."/>
            <person name="Pajuelo D."/>
            <person name="Ebbesson L."/>
            <person name="Teles M."/>
            <person name="MacKenzie S."/>
            <person name="Amaro C."/>
        </authorList>
    </citation>
    <scope>NUCLEOTIDE SEQUENCE</scope>
</reference>
<keyword evidence="1" id="KW-0812">Transmembrane</keyword>